<name>A0ABP8CDL2_9ACTN</name>
<dbReference type="InterPro" id="IPR036388">
    <property type="entry name" value="WH-like_DNA-bd_sf"/>
</dbReference>
<accession>A0ABP8CDL2</accession>
<keyword evidence="5" id="KW-1185">Reference proteome</keyword>
<keyword evidence="1" id="KW-0053">Apoptosis</keyword>
<keyword evidence="2" id="KW-1133">Transmembrane helix</keyword>
<dbReference type="Gene3D" id="3.40.50.300">
    <property type="entry name" value="P-loop containing nucleotide triphosphate hydrolases"/>
    <property type="match status" value="1"/>
</dbReference>
<gene>
    <name evidence="4" type="ORF">GCM10022254_51990</name>
</gene>
<dbReference type="InterPro" id="IPR027417">
    <property type="entry name" value="P-loop_NTPase"/>
</dbReference>
<feature type="transmembrane region" description="Helical" evidence="2">
    <location>
        <begin position="106"/>
        <end position="128"/>
    </location>
</feature>
<dbReference type="Pfam" id="PF00931">
    <property type="entry name" value="NB-ARC"/>
    <property type="match status" value="1"/>
</dbReference>
<dbReference type="PRINTS" id="PR00364">
    <property type="entry name" value="DISEASERSIST"/>
</dbReference>
<dbReference type="PANTHER" id="PTHR22845">
    <property type="entry name" value="APOPTOTIC PROTEASE-ACTIVATING FACTOR 1"/>
    <property type="match status" value="1"/>
</dbReference>
<dbReference type="Proteomes" id="UP001501710">
    <property type="component" value="Unassembled WGS sequence"/>
</dbReference>
<protein>
    <recommendedName>
        <fullName evidence="3">NB-ARC domain-containing protein</fullName>
    </recommendedName>
</protein>
<evidence type="ECO:0000313" key="4">
    <source>
        <dbReference type="EMBL" id="GAA4237971.1"/>
    </source>
</evidence>
<comment type="caution">
    <text evidence="4">The sequence shown here is derived from an EMBL/GenBank/DDBJ whole genome shotgun (WGS) entry which is preliminary data.</text>
</comment>
<keyword evidence="2" id="KW-0472">Membrane</keyword>
<sequence>MGVRGVWRWVGAFAFVAALTVAQGWGLLAADDGQGSITRLGLVAAVVGPLAVEVSVLRWAWLGQRQAPLRELAGPEGFLGAAPVAGRFVRRPDLERATVRALRGGGAWAVALVGFGGTGKSTLAAVVCRRRWLRRRYRQVTFVKAGPGTAPVTILTELARRLGVADPSYATVDQARDEIETVLGRRRLLIMLDNVWTRGPLDAVLGLGPGCRVLFTTRNRDLVSTVGAAEVIVDQLTDDQALRILATWTRTAPSALPQDAYRLCARLQNLALGVAMAGAMAARGLSFTDIHARIDQDLGRIKGDFAPEYQHPTLRAAIDVSIDDLTGDARDRYLRLAVFEGRGPFPADAAAALWDPLPDPDVRDLLADLVGRSLLSTTGEGWYIAHDLQYDAIVQHLSHRAAEIDPVRAAHDTLLDGYRARRPDADWIGFALADAYLLGNLAWHLSRAGRKAELVDLLGDLRYLSARLAAHGLPDLIGDTHGTGHPRVRATARALKQSAPALTAAREAELQGLLAAQLVGRLMDHPDPDTASWAGDLRPAASWLRPITPGALAPATGPLELTISATKSWCSPPPPTACA</sequence>
<feature type="domain" description="NB-ARC" evidence="3">
    <location>
        <begin position="105"/>
        <end position="246"/>
    </location>
</feature>
<dbReference type="InterPro" id="IPR002182">
    <property type="entry name" value="NB-ARC"/>
</dbReference>
<dbReference type="EMBL" id="BAABAS010000019">
    <property type="protein sequence ID" value="GAA4237971.1"/>
    <property type="molecule type" value="Genomic_DNA"/>
</dbReference>
<organism evidence="4 5">
    <name type="scientific">Actinomadura meridiana</name>
    <dbReference type="NCBI Taxonomy" id="559626"/>
    <lineage>
        <taxon>Bacteria</taxon>
        <taxon>Bacillati</taxon>
        <taxon>Actinomycetota</taxon>
        <taxon>Actinomycetes</taxon>
        <taxon>Streptosporangiales</taxon>
        <taxon>Thermomonosporaceae</taxon>
        <taxon>Actinomadura</taxon>
    </lineage>
</organism>
<evidence type="ECO:0000313" key="5">
    <source>
        <dbReference type="Proteomes" id="UP001501710"/>
    </source>
</evidence>
<dbReference type="SUPFAM" id="SSF52540">
    <property type="entry name" value="P-loop containing nucleoside triphosphate hydrolases"/>
    <property type="match status" value="1"/>
</dbReference>
<dbReference type="PANTHER" id="PTHR22845:SF5">
    <property type="entry name" value="APOPTOTIC PROTEASE-ACTIVATING FACTOR 1"/>
    <property type="match status" value="1"/>
</dbReference>
<evidence type="ECO:0000259" key="3">
    <source>
        <dbReference type="Pfam" id="PF00931"/>
    </source>
</evidence>
<feature type="transmembrane region" description="Helical" evidence="2">
    <location>
        <begin position="6"/>
        <end position="28"/>
    </location>
</feature>
<evidence type="ECO:0000256" key="1">
    <source>
        <dbReference type="ARBA" id="ARBA00022703"/>
    </source>
</evidence>
<feature type="transmembrane region" description="Helical" evidence="2">
    <location>
        <begin position="40"/>
        <end position="61"/>
    </location>
</feature>
<dbReference type="Gene3D" id="1.25.40.370">
    <property type="match status" value="1"/>
</dbReference>
<dbReference type="Gene3D" id="1.10.10.10">
    <property type="entry name" value="Winged helix-like DNA-binding domain superfamily/Winged helix DNA-binding domain"/>
    <property type="match status" value="1"/>
</dbReference>
<proteinExistence type="predicted"/>
<evidence type="ECO:0000256" key="2">
    <source>
        <dbReference type="SAM" id="Phobius"/>
    </source>
</evidence>
<reference evidence="5" key="1">
    <citation type="journal article" date="2019" name="Int. J. Syst. Evol. Microbiol.">
        <title>The Global Catalogue of Microorganisms (GCM) 10K type strain sequencing project: providing services to taxonomists for standard genome sequencing and annotation.</title>
        <authorList>
            <consortium name="The Broad Institute Genomics Platform"/>
            <consortium name="The Broad Institute Genome Sequencing Center for Infectious Disease"/>
            <person name="Wu L."/>
            <person name="Ma J."/>
        </authorList>
    </citation>
    <scope>NUCLEOTIDE SEQUENCE [LARGE SCALE GENOMIC DNA]</scope>
    <source>
        <strain evidence="5">JCM 17440</strain>
    </source>
</reference>
<keyword evidence="2" id="KW-0812">Transmembrane</keyword>